<gene>
    <name evidence="1" type="primary">LOC100176471</name>
</gene>
<dbReference type="EMBL" id="LR786452">
    <property type="protein sequence ID" value="CAB3260958.1"/>
    <property type="molecule type" value="mRNA"/>
</dbReference>
<reference evidence="1" key="1">
    <citation type="submission" date="2020-04" db="EMBL/GenBank/DDBJ databases">
        <authorList>
            <person name="Neveu A P."/>
        </authorList>
    </citation>
    <scope>NUCLEOTIDE SEQUENCE</scope>
    <source>
        <tissue evidence="1">Whole embryo</tissue>
    </source>
</reference>
<sequence>MGSWRQGASPGDVPFLTSTSFGFQAFPFLVTWVVDLGLAFQVSAHPEDIVGTCRAVASSCGCLGYDGGRGKQLNQEENILEVNLVDPFLLEALDLVEMAPLQHYSHGRLWLLNCVHMCPFFQEKRSTNPRRRTTTSEEILEILLMKCSFPIQSPARMCVQPFQLQHEANIHTRTLPAFPWLGHLKEHCLIFLCHT</sequence>
<name>A0A6F9DFS3_9ASCI</name>
<accession>A0A6F9DFS3</accession>
<dbReference type="AlphaFoldDB" id="A0A6F9DFS3"/>
<evidence type="ECO:0000313" key="1">
    <source>
        <dbReference type="EMBL" id="CAB3260958.1"/>
    </source>
</evidence>
<protein>
    <submittedName>
        <fullName evidence="1">Uncharacterized protein LOC100176471</fullName>
    </submittedName>
</protein>
<organism evidence="1">
    <name type="scientific">Phallusia mammillata</name>
    <dbReference type="NCBI Taxonomy" id="59560"/>
    <lineage>
        <taxon>Eukaryota</taxon>
        <taxon>Metazoa</taxon>
        <taxon>Chordata</taxon>
        <taxon>Tunicata</taxon>
        <taxon>Ascidiacea</taxon>
        <taxon>Phlebobranchia</taxon>
        <taxon>Ascidiidae</taxon>
        <taxon>Phallusia</taxon>
    </lineage>
</organism>
<proteinExistence type="evidence at transcript level"/>